<accession>A0AA88DEM4</accession>
<keyword evidence="1" id="KW-1133">Transmembrane helix</keyword>
<protein>
    <submittedName>
        <fullName evidence="2">Uncharacterized protein</fullName>
    </submittedName>
</protein>
<dbReference type="EMBL" id="BTGU01000041">
    <property type="protein sequence ID" value="GMN52347.1"/>
    <property type="molecule type" value="Genomic_DNA"/>
</dbReference>
<name>A0AA88DEM4_FICCA</name>
<keyword evidence="3" id="KW-1185">Reference proteome</keyword>
<evidence type="ECO:0000313" key="3">
    <source>
        <dbReference type="Proteomes" id="UP001187192"/>
    </source>
</evidence>
<evidence type="ECO:0000313" key="2">
    <source>
        <dbReference type="EMBL" id="GMN52347.1"/>
    </source>
</evidence>
<dbReference type="Proteomes" id="UP001187192">
    <property type="component" value="Unassembled WGS sequence"/>
</dbReference>
<keyword evidence="1" id="KW-0812">Transmembrane</keyword>
<proteinExistence type="predicted"/>
<feature type="transmembrane region" description="Helical" evidence="1">
    <location>
        <begin position="194"/>
        <end position="215"/>
    </location>
</feature>
<organism evidence="2 3">
    <name type="scientific">Ficus carica</name>
    <name type="common">Common fig</name>
    <dbReference type="NCBI Taxonomy" id="3494"/>
    <lineage>
        <taxon>Eukaryota</taxon>
        <taxon>Viridiplantae</taxon>
        <taxon>Streptophyta</taxon>
        <taxon>Embryophyta</taxon>
        <taxon>Tracheophyta</taxon>
        <taxon>Spermatophyta</taxon>
        <taxon>Magnoliopsida</taxon>
        <taxon>eudicotyledons</taxon>
        <taxon>Gunneridae</taxon>
        <taxon>Pentapetalae</taxon>
        <taxon>rosids</taxon>
        <taxon>fabids</taxon>
        <taxon>Rosales</taxon>
        <taxon>Moraceae</taxon>
        <taxon>Ficeae</taxon>
        <taxon>Ficus</taxon>
    </lineage>
</organism>
<dbReference type="PANTHER" id="PTHR33265:SF5">
    <property type="entry name" value="COTTON FIBER PROTEIN"/>
    <property type="match status" value="1"/>
</dbReference>
<sequence length="217" mass="25016">MGSIKMAKRNSDVGRRALNILRIALLWARKGGVLRRRLMTELRLLPKFMRGLGHVDTTSAQRNRIIRYGERQLSFDKTPIFPRITVKVNGSSSMRFLHNHIRCLNPPVEDFDDYEFGGEEYDVVYDTARKSFLTNGEDQEYYDEEGGEEEEEKCVSFEENDNEENNIDTRAEEEIENRVPVGSKLLVKKIRLRLITMHILYLLLNVLVGLGGGMFSG</sequence>
<evidence type="ECO:0000256" key="1">
    <source>
        <dbReference type="SAM" id="Phobius"/>
    </source>
</evidence>
<keyword evidence="1" id="KW-0472">Membrane</keyword>
<reference evidence="2" key="1">
    <citation type="submission" date="2023-07" db="EMBL/GenBank/DDBJ databases">
        <title>draft genome sequence of fig (Ficus carica).</title>
        <authorList>
            <person name="Takahashi T."/>
            <person name="Nishimura K."/>
        </authorList>
    </citation>
    <scope>NUCLEOTIDE SEQUENCE</scope>
</reference>
<dbReference type="AlphaFoldDB" id="A0AA88DEM4"/>
<comment type="caution">
    <text evidence="2">The sequence shown here is derived from an EMBL/GenBank/DDBJ whole genome shotgun (WGS) entry which is preliminary data.</text>
</comment>
<dbReference type="PANTHER" id="PTHR33265">
    <property type="entry name" value="AVR9/CF-9 RAPIDLY ELICITED PROTEIN-RELATED"/>
    <property type="match status" value="1"/>
</dbReference>
<gene>
    <name evidence="2" type="ORF">TIFTF001_021490</name>
</gene>